<reference evidence="2 3" key="1">
    <citation type="journal article" date="2016" name="Genome Announc.">
        <title>Complete Genome Sequence of Thiostrepton-Producing Streptomyces laurentii ATCC 31255.</title>
        <authorList>
            <person name="Doi K."/>
            <person name="Fujino Y."/>
            <person name="Nagayoshi Y."/>
            <person name="Ohshima T."/>
            <person name="Ogata S."/>
        </authorList>
    </citation>
    <scope>NUCLEOTIDE SEQUENCE [LARGE SCALE GENOMIC DNA]</scope>
    <source>
        <strain evidence="2 3">ATCC 31255</strain>
    </source>
</reference>
<feature type="compositionally biased region" description="Polar residues" evidence="1">
    <location>
        <begin position="1"/>
        <end position="14"/>
    </location>
</feature>
<dbReference type="AlphaFoldDB" id="A0A160NY94"/>
<accession>A0A160NY94</accession>
<protein>
    <submittedName>
        <fullName evidence="2">Uncharacterized protein</fullName>
    </submittedName>
</protein>
<proteinExistence type="predicted"/>
<feature type="region of interest" description="Disordered" evidence="1">
    <location>
        <begin position="1"/>
        <end position="44"/>
    </location>
</feature>
<dbReference type="Proteomes" id="UP000217676">
    <property type="component" value="Chromosome"/>
</dbReference>
<evidence type="ECO:0000313" key="2">
    <source>
        <dbReference type="EMBL" id="BAU82843.1"/>
    </source>
</evidence>
<organism evidence="2 3">
    <name type="scientific">Streptomyces laurentii</name>
    <dbReference type="NCBI Taxonomy" id="39478"/>
    <lineage>
        <taxon>Bacteria</taxon>
        <taxon>Bacillati</taxon>
        <taxon>Actinomycetota</taxon>
        <taxon>Actinomycetes</taxon>
        <taxon>Kitasatosporales</taxon>
        <taxon>Streptomycetaceae</taxon>
        <taxon>Streptomyces</taxon>
    </lineage>
</organism>
<dbReference type="KEGG" id="slau:SLA_1905"/>
<gene>
    <name evidence="2" type="ORF">SLA_1905</name>
</gene>
<name>A0A160NY94_STRLU</name>
<keyword evidence="3" id="KW-1185">Reference proteome</keyword>
<evidence type="ECO:0000313" key="3">
    <source>
        <dbReference type="Proteomes" id="UP000217676"/>
    </source>
</evidence>
<evidence type="ECO:0000256" key="1">
    <source>
        <dbReference type="SAM" id="MobiDB-lite"/>
    </source>
</evidence>
<sequence>MSSTMSNTDAQEPNGSGKHRGPAAPTEDSSSSANGRHRREPETQ</sequence>
<dbReference type="EMBL" id="AP017424">
    <property type="protein sequence ID" value="BAU82843.1"/>
    <property type="molecule type" value="Genomic_DNA"/>
</dbReference>